<protein>
    <submittedName>
        <fullName evidence="1">Uncharacterized protein</fullName>
    </submittedName>
</protein>
<dbReference type="Proteomes" id="UP000003280">
    <property type="component" value="Unassembled WGS sequence"/>
</dbReference>
<evidence type="ECO:0000313" key="1">
    <source>
        <dbReference type="EMBL" id="EFM25423.1"/>
    </source>
</evidence>
<dbReference type="HOGENOM" id="CLU_1486129_0_0_9"/>
<dbReference type="OrthoDB" id="1705959at2"/>
<evidence type="ECO:0000313" key="2">
    <source>
        <dbReference type="Proteomes" id="UP000003280"/>
    </source>
</evidence>
<name>E0NLB8_9FIRM</name>
<dbReference type="InterPro" id="IPR046590">
    <property type="entry name" value="DUF6648"/>
</dbReference>
<reference evidence="1 2" key="1">
    <citation type="submission" date="2010-07" db="EMBL/GenBank/DDBJ databases">
        <authorList>
            <person name="Muzny D."/>
            <person name="Qin X."/>
            <person name="Deng J."/>
            <person name="Jiang H."/>
            <person name="Liu Y."/>
            <person name="Qu J."/>
            <person name="Song X.-Z."/>
            <person name="Zhang L."/>
            <person name="Thornton R."/>
            <person name="Coyle M."/>
            <person name="Francisco L."/>
            <person name="Jackson L."/>
            <person name="Javaid M."/>
            <person name="Korchina V."/>
            <person name="Kovar C."/>
            <person name="Mata R."/>
            <person name="Mathew T."/>
            <person name="Ngo R."/>
            <person name="Nguyen L."/>
            <person name="Nguyen N."/>
            <person name="Okwuonu G."/>
            <person name="Ongeri F."/>
            <person name="Pham C."/>
            <person name="Simmons D."/>
            <person name="Wilczek-Boney K."/>
            <person name="Hale W."/>
            <person name="Jakkamsetti A."/>
            <person name="Pham P."/>
            <person name="Ruth R."/>
            <person name="San Lucas F."/>
            <person name="Warren J."/>
            <person name="Zhang J."/>
            <person name="Zhao Z."/>
            <person name="Zhou C."/>
            <person name="Zhu D."/>
            <person name="Lee S."/>
            <person name="Bess C."/>
            <person name="Blankenburg K."/>
            <person name="Forbes L."/>
            <person name="Fu Q."/>
            <person name="Gubbala S."/>
            <person name="Hirani K."/>
            <person name="Jayaseelan J.C."/>
            <person name="Lara F."/>
            <person name="Munidasa M."/>
            <person name="Palculict T."/>
            <person name="Patil S."/>
            <person name="Pu L.-L."/>
            <person name="Saada N."/>
            <person name="Tang L."/>
            <person name="Weissenberger G."/>
            <person name="Zhu Y."/>
            <person name="Hemphill L."/>
            <person name="Shang Y."/>
            <person name="Youmans B."/>
            <person name="Ayvaz T."/>
            <person name="Ross M."/>
            <person name="Santibanez J."/>
            <person name="Aqrawi P."/>
            <person name="Gross S."/>
            <person name="Joshi V."/>
            <person name="Fowler G."/>
            <person name="Nazareth L."/>
            <person name="Reid J."/>
            <person name="Worley K."/>
            <person name="Petrosino J."/>
            <person name="Highlander S."/>
            <person name="Gibbs R."/>
        </authorList>
    </citation>
    <scope>NUCLEOTIDE SEQUENCE [LARGE SCALE GENOMIC DNA]</scope>
    <source>
        <strain evidence="1 2">ATCC BAA-1640</strain>
    </source>
</reference>
<gene>
    <name evidence="1" type="ORF">HMPREF9225_0957</name>
</gene>
<dbReference type="EMBL" id="AEEH01000037">
    <property type="protein sequence ID" value="EFM25423.1"/>
    <property type="molecule type" value="Genomic_DNA"/>
</dbReference>
<dbReference type="AlphaFoldDB" id="E0NLB8"/>
<dbReference type="Pfam" id="PF20353">
    <property type="entry name" value="DUF6648"/>
    <property type="match status" value="1"/>
</dbReference>
<proteinExistence type="predicted"/>
<dbReference type="eggNOG" id="ENOG5032SWC">
    <property type="taxonomic scope" value="Bacteria"/>
</dbReference>
<keyword evidence="2" id="KW-1185">Reference proteome</keyword>
<organism evidence="1 2">
    <name type="scientific">Peptoniphilus duerdenii ATCC BAA-1640</name>
    <dbReference type="NCBI Taxonomy" id="862517"/>
    <lineage>
        <taxon>Bacteria</taxon>
        <taxon>Bacillati</taxon>
        <taxon>Bacillota</taxon>
        <taxon>Tissierellia</taxon>
        <taxon>Tissierellales</taxon>
        <taxon>Peptoniphilaceae</taxon>
        <taxon>Peptoniphilus</taxon>
    </lineage>
</organism>
<comment type="caution">
    <text evidence="1">The sequence shown here is derived from an EMBL/GenBank/DDBJ whole genome shotgun (WGS) entry which is preliminary data.</text>
</comment>
<dbReference type="STRING" id="862517.HMPREF9225_0957"/>
<dbReference type="RefSeq" id="WP_008901771.1">
    <property type="nucleotide sequence ID" value="NZ_GL397071.1"/>
</dbReference>
<accession>E0NLB8</accession>
<sequence>MKSENWFENFFEHRSNLIKKYEEKIITKKEFLKLNYEYFVLKMRGPYININSYEKAMYNYQYYNAVAKYYRMLASSYRFDKKKKRNYNDCLNISNNYYDQKDGVILEILRLKDYKEIEGYYVECNSKSLMNTLVEIVVKDEKEAIFHTKSERIIEKLKEKSIFDEKLRASLIDGYINERY</sequence>